<dbReference type="PANTHER" id="PTHR37331">
    <property type="entry name" value="YALI0F11671P"/>
    <property type="match status" value="1"/>
</dbReference>
<evidence type="ECO:0000256" key="1">
    <source>
        <dbReference type="SAM" id="MobiDB-lite"/>
    </source>
</evidence>
<accession>A0A165M3N5</accession>
<reference evidence="2 3" key="1">
    <citation type="journal article" date="2016" name="Mol. Biol. Evol.">
        <title>Comparative Genomics of Early-Diverging Mushroom-Forming Fungi Provides Insights into the Origins of Lignocellulose Decay Capabilities.</title>
        <authorList>
            <person name="Nagy L.G."/>
            <person name="Riley R."/>
            <person name="Tritt A."/>
            <person name="Adam C."/>
            <person name="Daum C."/>
            <person name="Floudas D."/>
            <person name="Sun H."/>
            <person name="Yadav J.S."/>
            <person name="Pangilinan J."/>
            <person name="Larsson K.H."/>
            <person name="Matsuura K."/>
            <person name="Barry K."/>
            <person name="Labutti K."/>
            <person name="Kuo R."/>
            <person name="Ohm R.A."/>
            <person name="Bhattacharya S.S."/>
            <person name="Shirouzu T."/>
            <person name="Yoshinaga Y."/>
            <person name="Martin F.M."/>
            <person name="Grigoriev I.V."/>
            <person name="Hibbett D.S."/>
        </authorList>
    </citation>
    <scope>NUCLEOTIDE SEQUENCE [LARGE SCALE GENOMIC DNA]</scope>
    <source>
        <strain evidence="2 3">L-15889</strain>
    </source>
</reference>
<protein>
    <submittedName>
        <fullName evidence="2">Uncharacterized protein</fullName>
    </submittedName>
</protein>
<proteinExistence type="predicted"/>
<dbReference type="STRING" id="1314783.A0A165M3N5"/>
<sequence length="266" mass="28981">MVLCTVSTQRVLSGFMRQHLHAGPAKFARREPAFTTATSQSRTRVGSPRSVSSLASVQESRRATTPSMRSFSRPFSSTSRTSDSSNTLASFPDPERPDLFYHLFEQPNDVSHTSPVFALSFLPSPPPSVRSCTVIGWLPASTPGGKEGDAGLNDFLENSSFRDVLHEAVQGGLRDGVDDIQKNGAIQTQVGWMHIHDQRNVPALGRIGDVDDILASVRVEEGEILAETYQPMPSYRLCTADGLTQLTEGLAARLKEILEERAAKGL</sequence>
<dbReference type="Proteomes" id="UP000076727">
    <property type="component" value="Unassembled WGS sequence"/>
</dbReference>
<dbReference type="PANTHER" id="PTHR37331:SF1">
    <property type="entry name" value="YALI0F11671P"/>
    <property type="match status" value="1"/>
</dbReference>
<gene>
    <name evidence="2" type="ORF">DAEQUDRAFT_731711</name>
</gene>
<dbReference type="OrthoDB" id="5397701at2759"/>
<feature type="compositionally biased region" description="Low complexity" evidence="1">
    <location>
        <begin position="65"/>
        <end position="85"/>
    </location>
</feature>
<evidence type="ECO:0000313" key="2">
    <source>
        <dbReference type="EMBL" id="KZT65192.1"/>
    </source>
</evidence>
<feature type="compositionally biased region" description="Polar residues" evidence="1">
    <location>
        <begin position="35"/>
        <end position="58"/>
    </location>
</feature>
<keyword evidence="3" id="KW-1185">Reference proteome</keyword>
<organism evidence="2 3">
    <name type="scientific">Daedalea quercina L-15889</name>
    <dbReference type="NCBI Taxonomy" id="1314783"/>
    <lineage>
        <taxon>Eukaryota</taxon>
        <taxon>Fungi</taxon>
        <taxon>Dikarya</taxon>
        <taxon>Basidiomycota</taxon>
        <taxon>Agaricomycotina</taxon>
        <taxon>Agaricomycetes</taxon>
        <taxon>Polyporales</taxon>
        <taxon>Fomitopsis</taxon>
    </lineage>
</organism>
<name>A0A165M3N5_9APHY</name>
<dbReference type="EMBL" id="KV429110">
    <property type="protein sequence ID" value="KZT65192.1"/>
    <property type="molecule type" value="Genomic_DNA"/>
</dbReference>
<evidence type="ECO:0000313" key="3">
    <source>
        <dbReference type="Proteomes" id="UP000076727"/>
    </source>
</evidence>
<feature type="region of interest" description="Disordered" evidence="1">
    <location>
        <begin position="31"/>
        <end position="91"/>
    </location>
</feature>
<dbReference type="AlphaFoldDB" id="A0A165M3N5"/>